<keyword evidence="3" id="KW-1185">Reference proteome</keyword>
<comment type="caution">
    <text evidence="2">The sequence shown here is derived from an EMBL/GenBank/DDBJ whole genome shotgun (WGS) entry which is preliminary data.</text>
</comment>
<sequence length="213" mass="22837">MSPKGSARPARVVVLEAMALRGPSVSAASNAEPVRWRSRSWVKGLPRSISADAYLEPEDPRQARSDSCSMQPCSGASPMNRAERRQYARLPGSPESSGLDVAAVSLIDAAATRSRARWSRFPFLRELSPLLWVPDCQGQVHGWYTSSSASGVATPLSASMGDKLARYTTENARRSCFIAGLSPSLYHAPATASNAAVHRADQTPGHTYAVGHD</sequence>
<feature type="region of interest" description="Disordered" evidence="1">
    <location>
        <begin position="56"/>
        <end position="81"/>
    </location>
</feature>
<feature type="compositionally biased region" description="Polar residues" evidence="1">
    <location>
        <begin position="65"/>
        <end position="74"/>
    </location>
</feature>
<dbReference type="EMBL" id="JARJCN010000041">
    <property type="protein sequence ID" value="KAJ7083318.1"/>
    <property type="molecule type" value="Genomic_DNA"/>
</dbReference>
<evidence type="ECO:0000313" key="3">
    <source>
        <dbReference type="Proteomes" id="UP001222325"/>
    </source>
</evidence>
<name>A0AAD6XRX8_9AGAR</name>
<accession>A0AAD6XRX8</accession>
<gene>
    <name evidence="2" type="ORF">B0H15DRAFT_802797</name>
</gene>
<dbReference type="Proteomes" id="UP001222325">
    <property type="component" value="Unassembled WGS sequence"/>
</dbReference>
<proteinExistence type="predicted"/>
<protein>
    <submittedName>
        <fullName evidence="2">Uncharacterized protein</fullName>
    </submittedName>
</protein>
<evidence type="ECO:0000313" key="2">
    <source>
        <dbReference type="EMBL" id="KAJ7083318.1"/>
    </source>
</evidence>
<evidence type="ECO:0000256" key="1">
    <source>
        <dbReference type="SAM" id="MobiDB-lite"/>
    </source>
</evidence>
<dbReference type="AlphaFoldDB" id="A0AAD6XRX8"/>
<organism evidence="2 3">
    <name type="scientific">Mycena belliarum</name>
    <dbReference type="NCBI Taxonomy" id="1033014"/>
    <lineage>
        <taxon>Eukaryota</taxon>
        <taxon>Fungi</taxon>
        <taxon>Dikarya</taxon>
        <taxon>Basidiomycota</taxon>
        <taxon>Agaricomycotina</taxon>
        <taxon>Agaricomycetes</taxon>
        <taxon>Agaricomycetidae</taxon>
        <taxon>Agaricales</taxon>
        <taxon>Marasmiineae</taxon>
        <taxon>Mycenaceae</taxon>
        <taxon>Mycena</taxon>
    </lineage>
</organism>
<reference evidence="2" key="1">
    <citation type="submission" date="2023-03" db="EMBL/GenBank/DDBJ databases">
        <title>Massive genome expansion in bonnet fungi (Mycena s.s.) driven by repeated elements and novel gene families across ecological guilds.</title>
        <authorList>
            <consortium name="Lawrence Berkeley National Laboratory"/>
            <person name="Harder C.B."/>
            <person name="Miyauchi S."/>
            <person name="Viragh M."/>
            <person name="Kuo A."/>
            <person name="Thoen E."/>
            <person name="Andreopoulos B."/>
            <person name="Lu D."/>
            <person name="Skrede I."/>
            <person name="Drula E."/>
            <person name="Henrissat B."/>
            <person name="Morin E."/>
            <person name="Kohler A."/>
            <person name="Barry K."/>
            <person name="LaButti K."/>
            <person name="Morin E."/>
            <person name="Salamov A."/>
            <person name="Lipzen A."/>
            <person name="Mereny Z."/>
            <person name="Hegedus B."/>
            <person name="Baldrian P."/>
            <person name="Stursova M."/>
            <person name="Weitz H."/>
            <person name="Taylor A."/>
            <person name="Grigoriev I.V."/>
            <person name="Nagy L.G."/>
            <person name="Martin F."/>
            <person name="Kauserud H."/>
        </authorList>
    </citation>
    <scope>NUCLEOTIDE SEQUENCE</scope>
    <source>
        <strain evidence="2">CBHHK173m</strain>
    </source>
</reference>